<dbReference type="Pfam" id="PF07690">
    <property type="entry name" value="MFS_1"/>
    <property type="match status" value="2"/>
</dbReference>
<sequence>MPTEPFSLKSIAVPAYGPTLLYGLATGAILPVIALTARDLGASVPLAALIITLTGIGSLVTNVPATVITTRFGERGALVVAAAWCAAAMVTAATVPVLGVFALSVFMVGMAGSVFGLARQSYLTEAVPLHMRARALSTLGGVNRIGVFAGPFISAGAMHFLGTPGAYWTGAVAALGAGLLSLQVPPVAASPAYRRQPEPSPTESSSSSPSATSSAASASPASSSPASSPTTPSSAAAVPAGQPGGHAAADSTETGTTTGTGTAPAGTLPPTVRRILRSHARVFRTVGVGVLLIAAVRATRQAVIPLWAQHLGLDPTATSLIYGLSGAIDMLIFYPAGKVMDRFGRRWIAVPCMLTMGAGLALLPLTSTPGQLLAVAMLIGFGNGIGSGIVMTLGADFSPSPGRPQFLGIWRLLADLGTMGGPALLSGVTALAALPAGIAATAVLGFLGAGALWAWVPKRPGS</sequence>
<feature type="transmembrane region" description="Helical" evidence="8">
    <location>
        <begin position="431"/>
        <end position="456"/>
    </location>
</feature>
<proteinExistence type="predicted"/>
<dbReference type="PANTHER" id="PTHR23517">
    <property type="entry name" value="RESISTANCE PROTEIN MDTM, PUTATIVE-RELATED-RELATED"/>
    <property type="match status" value="1"/>
</dbReference>
<dbReference type="InterPro" id="IPR050171">
    <property type="entry name" value="MFS_Transporters"/>
</dbReference>
<evidence type="ECO:0000256" key="8">
    <source>
        <dbReference type="SAM" id="Phobius"/>
    </source>
</evidence>
<dbReference type="GO" id="GO:0005886">
    <property type="term" value="C:plasma membrane"/>
    <property type="evidence" value="ECO:0007669"/>
    <property type="project" value="UniProtKB-SubCell"/>
</dbReference>
<feature type="compositionally biased region" description="Low complexity" evidence="7">
    <location>
        <begin position="201"/>
        <end position="237"/>
    </location>
</feature>
<feature type="transmembrane region" description="Helical" evidence="8">
    <location>
        <begin position="372"/>
        <end position="394"/>
    </location>
</feature>
<evidence type="ECO:0000256" key="1">
    <source>
        <dbReference type="ARBA" id="ARBA00004651"/>
    </source>
</evidence>
<feature type="transmembrane region" description="Helical" evidence="8">
    <location>
        <begin position="139"/>
        <end position="161"/>
    </location>
</feature>
<feature type="transmembrane region" description="Helical" evidence="8">
    <location>
        <begin position="46"/>
        <end position="65"/>
    </location>
</feature>
<dbReference type="InterPro" id="IPR011701">
    <property type="entry name" value="MFS"/>
</dbReference>
<comment type="subcellular location">
    <subcellularLocation>
        <location evidence="1">Cell membrane</location>
        <topology evidence="1">Multi-pass membrane protein</topology>
    </subcellularLocation>
</comment>
<keyword evidence="2" id="KW-0813">Transport</keyword>
<dbReference type="PATRIC" id="fig|1461584.3.peg.2340"/>
<keyword evidence="3" id="KW-1003">Cell membrane</keyword>
<evidence type="ECO:0000256" key="4">
    <source>
        <dbReference type="ARBA" id="ARBA00022692"/>
    </source>
</evidence>
<dbReference type="Gene3D" id="1.20.1250.20">
    <property type="entry name" value="MFS general substrate transporter like domains"/>
    <property type="match status" value="2"/>
</dbReference>
<feature type="transmembrane region" description="Helical" evidence="8">
    <location>
        <begin position="77"/>
        <end position="95"/>
    </location>
</feature>
<feature type="transmembrane region" description="Helical" evidence="8">
    <location>
        <begin position="282"/>
        <end position="299"/>
    </location>
</feature>
<accession>A0A078MP29</accession>
<name>A0A078MP29_9MICC</name>
<feature type="compositionally biased region" description="Low complexity" evidence="7">
    <location>
        <begin position="247"/>
        <end position="271"/>
    </location>
</feature>
<dbReference type="AlphaFoldDB" id="A0A078MP29"/>
<evidence type="ECO:0000313" key="10">
    <source>
        <dbReference type="EMBL" id="CEA09003.1"/>
    </source>
</evidence>
<evidence type="ECO:0000256" key="6">
    <source>
        <dbReference type="ARBA" id="ARBA00023136"/>
    </source>
</evidence>
<feature type="transmembrane region" description="Helical" evidence="8">
    <location>
        <begin position="406"/>
        <end position="425"/>
    </location>
</feature>
<dbReference type="GO" id="GO:0022857">
    <property type="term" value="F:transmembrane transporter activity"/>
    <property type="evidence" value="ECO:0007669"/>
    <property type="project" value="InterPro"/>
</dbReference>
<dbReference type="PANTHER" id="PTHR23517:SF2">
    <property type="entry name" value="MULTIDRUG RESISTANCE PROTEIN MDTH"/>
    <property type="match status" value="1"/>
</dbReference>
<feature type="transmembrane region" description="Helical" evidence="8">
    <location>
        <begin position="101"/>
        <end position="118"/>
    </location>
</feature>
<keyword evidence="6 8" id="KW-0472">Membrane</keyword>
<feature type="transmembrane region" description="Helical" evidence="8">
    <location>
        <begin position="319"/>
        <end position="336"/>
    </location>
</feature>
<evidence type="ECO:0000256" key="2">
    <source>
        <dbReference type="ARBA" id="ARBA00022448"/>
    </source>
</evidence>
<feature type="transmembrane region" description="Helical" evidence="8">
    <location>
        <begin position="12"/>
        <end position="34"/>
    </location>
</feature>
<evidence type="ECO:0000256" key="5">
    <source>
        <dbReference type="ARBA" id="ARBA00022989"/>
    </source>
</evidence>
<reference evidence="10" key="1">
    <citation type="submission" date="2014-07" db="EMBL/GenBank/DDBJ databases">
        <authorList>
            <person name="Urmite Genomes Urmite Genomes"/>
        </authorList>
    </citation>
    <scope>NUCLEOTIDE SEQUENCE</scope>
    <source>
        <strain evidence="10">11W110_air</strain>
    </source>
</reference>
<evidence type="ECO:0000259" key="9">
    <source>
        <dbReference type="PROSITE" id="PS50850"/>
    </source>
</evidence>
<dbReference type="SUPFAM" id="SSF103473">
    <property type="entry name" value="MFS general substrate transporter"/>
    <property type="match status" value="1"/>
</dbReference>
<feature type="domain" description="Major facilitator superfamily (MFS) profile" evidence="9">
    <location>
        <begin position="11"/>
        <end position="460"/>
    </location>
</feature>
<dbReference type="PROSITE" id="PS50850">
    <property type="entry name" value="MFS"/>
    <property type="match status" value="1"/>
</dbReference>
<evidence type="ECO:0000256" key="3">
    <source>
        <dbReference type="ARBA" id="ARBA00022475"/>
    </source>
</evidence>
<feature type="transmembrane region" description="Helical" evidence="8">
    <location>
        <begin position="167"/>
        <end position="188"/>
    </location>
</feature>
<feature type="region of interest" description="Disordered" evidence="7">
    <location>
        <begin position="190"/>
        <end position="271"/>
    </location>
</feature>
<evidence type="ECO:0000256" key="7">
    <source>
        <dbReference type="SAM" id="MobiDB-lite"/>
    </source>
</evidence>
<dbReference type="InterPro" id="IPR020846">
    <property type="entry name" value="MFS_dom"/>
</dbReference>
<dbReference type="EMBL" id="LN483071">
    <property type="protein sequence ID" value="CEA09003.1"/>
    <property type="molecule type" value="Genomic_DNA"/>
</dbReference>
<keyword evidence="4 8" id="KW-0812">Transmembrane</keyword>
<keyword evidence="5 8" id="KW-1133">Transmembrane helix</keyword>
<feature type="transmembrane region" description="Helical" evidence="8">
    <location>
        <begin position="348"/>
        <end position="366"/>
    </location>
</feature>
<dbReference type="InterPro" id="IPR036259">
    <property type="entry name" value="MFS_trans_sf"/>
</dbReference>
<gene>
    <name evidence="10" type="ORF">BN1051_02366</name>
</gene>
<protein>
    <submittedName>
        <fullName evidence="10">Major Facilitator Superfamily protein</fullName>
    </submittedName>
</protein>
<organism evidence="10">
    <name type="scientific">Arthrobacter saudimassiliensis</name>
    <dbReference type="NCBI Taxonomy" id="1461584"/>
    <lineage>
        <taxon>Bacteria</taxon>
        <taxon>Bacillati</taxon>
        <taxon>Actinomycetota</taxon>
        <taxon>Actinomycetes</taxon>
        <taxon>Micrococcales</taxon>
        <taxon>Micrococcaceae</taxon>
        <taxon>Arthrobacter</taxon>
    </lineage>
</organism>